<evidence type="ECO:0000313" key="1">
    <source>
        <dbReference type="EMBL" id="KAK1768251.1"/>
    </source>
</evidence>
<dbReference type="Proteomes" id="UP001244011">
    <property type="component" value="Unassembled WGS sequence"/>
</dbReference>
<protein>
    <recommendedName>
        <fullName evidence="3">Aminoglycoside phosphotransferase domain-containing protein</fullName>
    </recommendedName>
</protein>
<comment type="caution">
    <text evidence="1">The sequence shown here is derived from an EMBL/GenBank/DDBJ whole genome shotgun (WGS) entry which is preliminary data.</text>
</comment>
<reference evidence="1" key="1">
    <citation type="submission" date="2023-06" db="EMBL/GenBank/DDBJ databases">
        <title>Genome-scale phylogeny and comparative genomics of the fungal order Sordariales.</title>
        <authorList>
            <consortium name="Lawrence Berkeley National Laboratory"/>
            <person name="Hensen N."/>
            <person name="Bonometti L."/>
            <person name="Westerberg I."/>
            <person name="Brannstrom I.O."/>
            <person name="Guillou S."/>
            <person name="Cros-Aarteil S."/>
            <person name="Calhoun S."/>
            <person name="Haridas S."/>
            <person name="Kuo A."/>
            <person name="Mondo S."/>
            <person name="Pangilinan J."/>
            <person name="Riley R."/>
            <person name="Labutti K."/>
            <person name="Andreopoulos B."/>
            <person name="Lipzen A."/>
            <person name="Chen C."/>
            <person name="Yanf M."/>
            <person name="Daum C."/>
            <person name="Ng V."/>
            <person name="Clum A."/>
            <person name="Steindorff A."/>
            <person name="Ohm R."/>
            <person name="Martin F."/>
            <person name="Silar P."/>
            <person name="Natvig D."/>
            <person name="Lalanne C."/>
            <person name="Gautier V."/>
            <person name="Ament-Velasquez S.L."/>
            <person name="Kruys A."/>
            <person name="Hutchinson M.I."/>
            <person name="Powell A.J."/>
            <person name="Barry K."/>
            <person name="Miller A.N."/>
            <person name="Grigoriev I.V."/>
            <person name="Debuchy R."/>
            <person name="Gladieux P."/>
            <person name="Thoren M.H."/>
            <person name="Johannesson H."/>
        </authorList>
    </citation>
    <scope>NUCLEOTIDE SEQUENCE</scope>
    <source>
        <strain evidence="1">8032-3</strain>
    </source>
</reference>
<gene>
    <name evidence="1" type="ORF">QBC33DRAFT_50239</name>
</gene>
<dbReference type="AlphaFoldDB" id="A0AAJ0FH49"/>
<dbReference type="EMBL" id="MU839006">
    <property type="protein sequence ID" value="KAK1768251.1"/>
    <property type="molecule type" value="Genomic_DNA"/>
</dbReference>
<dbReference type="GeneID" id="85308915"/>
<dbReference type="SUPFAM" id="SSF56112">
    <property type="entry name" value="Protein kinase-like (PK-like)"/>
    <property type="match status" value="1"/>
</dbReference>
<dbReference type="PANTHER" id="PTHR21310">
    <property type="entry name" value="AMINOGLYCOSIDE PHOSPHOTRANSFERASE-RELATED-RELATED"/>
    <property type="match status" value="1"/>
</dbReference>
<evidence type="ECO:0008006" key="3">
    <source>
        <dbReference type="Google" id="ProtNLM"/>
    </source>
</evidence>
<evidence type="ECO:0000313" key="2">
    <source>
        <dbReference type="Proteomes" id="UP001244011"/>
    </source>
</evidence>
<proteinExistence type="predicted"/>
<dbReference type="RefSeq" id="XP_060284464.1">
    <property type="nucleotide sequence ID" value="XM_060425728.1"/>
</dbReference>
<dbReference type="InterPro" id="IPR011009">
    <property type="entry name" value="Kinase-like_dom_sf"/>
</dbReference>
<accession>A0AAJ0FH49</accession>
<keyword evidence="2" id="KW-1185">Reference proteome</keyword>
<dbReference type="PANTHER" id="PTHR21310:SF37">
    <property type="entry name" value="AMINOGLYCOSIDE PHOSPHOTRANSFERASE DOMAIN-CONTAINING PROTEIN"/>
    <property type="match status" value="1"/>
</dbReference>
<name>A0AAJ0FH49_9PEZI</name>
<sequence>MSRPPRKKFNVISRLAHGPGVKALADDLWRQRKSIEALTRQHLGLGKHDICTVLERHEWIRGGFNICVLLDVESGGQSRKVIFRCAMPHKLAEARYSGTVDEKLGCEVGAYVWMQEKCPDVRIPHLYGFGFSDGRHFTNACHRPFLFRISHMFWRCVYGLLKLPVLSQYARNTAHHSICSAYILLEYIASKSGQMLSNTWDKYRGNPAHRQRLFHGMSKIMLSLARLPQLQIGAFQFNNDGTITLTNRPLSCSIVLLGNDGAPRTMQRNDTDKCTDAFVSEMLTFHDHRFLGQPNAMCSGSDCRGQMAVKTLLRAFSHRYIKRESRHGPFLLQLTDLHASNIFVDHDWNITCLIDLEWLCALPVEMLNVPYWLTGCSIDEIQGERYGEFDKIQQEFMHILQVQERRTRANHGITISKVMQDMWESKGIWFWDCLSSVNTMYFLLEGHLCPPGFLSLNVERAVSQFWCEDSEGVVQTKLADREDYDAEMKRVFGE</sequence>
<dbReference type="InterPro" id="IPR051678">
    <property type="entry name" value="AGP_Transferase"/>
</dbReference>
<organism evidence="1 2">
    <name type="scientific">Phialemonium atrogriseum</name>
    <dbReference type="NCBI Taxonomy" id="1093897"/>
    <lineage>
        <taxon>Eukaryota</taxon>
        <taxon>Fungi</taxon>
        <taxon>Dikarya</taxon>
        <taxon>Ascomycota</taxon>
        <taxon>Pezizomycotina</taxon>
        <taxon>Sordariomycetes</taxon>
        <taxon>Sordariomycetidae</taxon>
        <taxon>Cephalothecales</taxon>
        <taxon>Cephalothecaceae</taxon>
        <taxon>Phialemonium</taxon>
    </lineage>
</organism>